<sequence>MSASWIVLPGLAETPEEFDRVLELLPGRDVRVVDPWQIPVAAPLDELRAATTAGTPVCLAGHSIGGLAVLRWALVHPGEVERLVLIDTSLTSETGWSWLYPGTRADRMIRSFLTFVGRTGLPRLIGPTLRRLLVRVGSATNRDLLSKATARARYGAADSWLLFWDDLASSWTLAAEVAELLKDPPPDLPPTVFLVATGGSSRFTAKSWLAGQRELAAKLNTTGIEVLSDSAHLVHLDRPDAIAKALSD</sequence>
<dbReference type="InterPro" id="IPR050228">
    <property type="entry name" value="Carboxylesterase_BioH"/>
</dbReference>
<dbReference type="PANTHER" id="PTHR43194">
    <property type="entry name" value="HYDROLASE ALPHA/BETA FOLD FAMILY"/>
    <property type="match status" value="1"/>
</dbReference>
<evidence type="ECO:0000313" key="3">
    <source>
        <dbReference type="Proteomes" id="UP000295151"/>
    </source>
</evidence>
<dbReference type="EMBL" id="SOCE01000001">
    <property type="protein sequence ID" value="TDU90461.1"/>
    <property type="molecule type" value="Genomic_DNA"/>
</dbReference>
<dbReference type="Gene3D" id="3.40.50.1820">
    <property type="entry name" value="alpha/beta hydrolase"/>
    <property type="match status" value="1"/>
</dbReference>
<accession>A0A4R7TE64</accession>
<feature type="domain" description="AB hydrolase-1" evidence="1">
    <location>
        <begin position="38"/>
        <end position="245"/>
    </location>
</feature>
<dbReference type="RefSeq" id="WP_133980372.1">
    <property type="nucleotide sequence ID" value="NZ_SOCE01000001.1"/>
</dbReference>
<dbReference type="InterPro" id="IPR029058">
    <property type="entry name" value="AB_hydrolase_fold"/>
</dbReference>
<dbReference type="GO" id="GO:0003824">
    <property type="term" value="F:catalytic activity"/>
    <property type="evidence" value="ECO:0007669"/>
    <property type="project" value="UniProtKB-ARBA"/>
</dbReference>
<evidence type="ECO:0000313" key="2">
    <source>
        <dbReference type="EMBL" id="TDU90461.1"/>
    </source>
</evidence>
<dbReference type="AlphaFoldDB" id="A0A4R7TE64"/>
<dbReference type="OrthoDB" id="2987348at2"/>
<dbReference type="InterPro" id="IPR000073">
    <property type="entry name" value="AB_hydrolase_1"/>
</dbReference>
<dbReference type="Proteomes" id="UP000295151">
    <property type="component" value="Unassembled WGS sequence"/>
</dbReference>
<organism evidence="2 3">
    <name type="scientific">Kribbella voronezhensis</name>
    <dbReference type="NCBI Taxonomy" id="2512212"/>
    <lineage>
        <taxon>Bacteria</taxon>
        <taxon>Bacillati</taxon>
        <taxon>Actinomycetota</taxon>
        <taxon>Actinomycetes</taxon>
        <taxon>Propionibacteriales</taxon>
        <taxon>Kribbellaceae</taxon>
        <taxon>Kribbella</taxon>
    </lineage>
</organism>
<dbReference type="PANTHER" id="PTHR43194:SF2">
    <property type="entry name" value="PEROXISOMAL MEMBRANE PROTEIN LPX1"/>
    <property type="match status" value="1"/>
</dbReference>
<name>A0A4R7TE64_9ACTN</name>
<gene>
    <name evidence="2" type="ORF">EV138_4052</name>
</gene>
<evidence type="ECO:0000259" key="1">
    <source>
        <dbReference type="Pfam" id="PF12697"/>
    </source>
</evidence>
<comment type="caution">
    <text evidence="2">The sequence shown here is derived from an EMBL/GenBank/DDBJ whole genome shotgun (WGS) entry which is preliminary data.</text>
</comment>
<dbReference type="Pfam" id="PF12697">
    <property type="entry name" value="Abhydrolase_6"/>
    <property type="match status" value="1"/>
</dbReference>
<protein>
    <submittedName>
        <fullName evidence="2">Pimeloyl-ACP methyl ester carboxylesterase</fullName>
    </submittedName>
</protein>
<reference evidence="2 3" key="1">
    <citation type="submission" date="2019-03" db="EMBL/GenBank/DDBJ databases">
        <title>Genomic Encyclopedia of Type Strains, Phase III (KMG-III): the genomes of soil and plant-associated and newly described type strains.</title>
        <authorList>
            <person name="Whitman W."/>
        </authorList>
    </citation>
    <scope>NUCLEOTIDE SEQUENCE [LARGE SCALE GENOMIC DNA]</scope>
    <source>
        <strain evidence="2 3">VKM Ac-2575</strain>
    </source>
</reference>
<keyword evidence="3" id="KW-1185">Reference proteome</keyword>
<proteinExistence type="predicted"/>
<dbReference type="SUPFAM" id="SSF53474">
    <property type="entry name" value="alpha/beta-Hydrolases"/>
    <property type="match status" value="1"/>
</dbReference>